<dbReference type="EMBL" id="JASCZI010182648">
    <property type="protein sequence ID" value="MED6188350.1"/>
    <property type="molecule type" value="Genomic_DNA"/>
</dbReference>
<gene>
    <name evidence="2" type="ORF">PIB30_085117</name>
</gene>
<evidence type="ECO:0000313" key="3">
    <source>
        <dbReference type="Proteomes" id="UP001341840"/>
    </source>
</evidence>
<feature type="region of interest" description="Disordered" evidence="1">
    <location>
        <begin position="1"/>
        <end position="25"/>
    </location>
</feature>
<name>A0ABU6WTR2_9FABA</name>
<comment type="caution">
    <text evidence="2">The sequence shown here is derived from an EMBL/GenBank/DDBJ whole genome shotgun (WGS) entry which is preliminary data.</text>
</comment>
<keyword evidence="3" id="KW-1185">Reference proteome</keyword>
<feature type="region of interest" description="Disordered" evidence="1">
    <location>
        <begin position="47"/>
        <end position="74"/>
    </location>
</feature>
<evidence type="ECO:0008006" key="4">
    <source>
        <dbReference type="Google" id="ProtNLM"/>
    </source>
</evidence>
<dbReference type="Proteomes" id="UP001341840">
    <property type="component" value="Unassembled WGS sequence"/>
</dbReference>
<organism evidence="2 3">
    <name type="scientific">Stylosanthes scabra</name>
    <dbReference type="NCBI Taxonomy" id="79078"/>
    <lineage>
        <taxon>Eukaryota</taxon>
        <taxon>Viridiplantae</taxon>
        <taxon>Streptophyta</taxon>
        <taxon>Embryophyta</taxon>
        <taxon>Tracheophyta</taxon>
        <taxon>Spermatophyta</taxon>
        <taxon>Magnoliopsida</taxon>
        <taxon>eudicotyledons</taxon>
        <taxon>Gunneridae</taxon>
        <taxon>Pentapetalae</taxon>
        <taxon>rosids</taxon>
        <taxon>fabids</taxon>
        <taxon>Fabales</taxon>
        <taxon>Fabaceae</taxon>
        <taxon>Papilionoideae</taxon>
        <taxon>50 kb inversion clade</taxon>
        <taxon>dalbergioids sensu lato</taxon>
        <taxon>Dalbergieae</taxon>
        <taxon>Pterocarpus clade</taxon>
        <taxon>Stylosanthes</taxon>
    </lineage>
</organism>
<reference evidence="2 3" key="1">
    <citation type="journal article" date="2023" name="Plants (Basel)">
        <title>Bridging the Gap: Combining Genomics and Transcriptomics Approaches to Understand Stylosanthes scabra, an Orphan Legume from the Brazilian Caatinga.</title>
        <authorList>
            <person name="Ferreira-Neto J.R.C."/>
            <person name="da Silva M.D."/>
            <person name="Binneck E."/>
            <person name="de Melo N.F."/>
            <person name="da Silva R.H."/>
            <person name="de Melo A.L.T.M."/>
            <person name="Pandolfi V."/>
            <person name="Bustamante F.O."/>
            <person name="Brasileiro-Vidal A.C."/>
            <person name="Benko-Iseppon A.M."/>
        </authorList>
    </citation>
    <scope>NUCLEOTIDE SEQUENCE [LARGE SCALE GENOMIC DNA]</scope>
    <source>
        <tissue evidence="2">Leaves</tissue>
    </source>
</reference>
<evidence type="ECO:0000256" key="1">
    <source>
        <dbReference type="SAM" id="MobiDB-lite"/>
    </source>
</evidence>
<protein>
    <recommendedName>
        <fullName evidence="4">Reverse transcriptase domain-containing protein</fullName>
    </recommendedName>
</protein>
<evidence type="ECO:0000313" key="2">
    <source>
        <dbReference type="EMBL" id="MED6188350.1"/>
    </source>
</evidence>
<sequence>MNQIPINNEGDDESSNPQPTPEKGVVQGNKTIQQLEAALRELLERVTESQDHTWKSSTVETKEIGREKSKHPFSPHILAKELPKKFRYLVEIEPYDGTTDPKHHLDAFKTRCYS</sequence>
<proteinExistence type="predicted"/>
<feature type="compositionally biased region" description="Basic and acidic residues" evidence="1">
    <location>
        <begin position="47"/>
        <end position="67"/>
    </location>
</feature>
<accession>A0ABU6WTR2</accession>